<dbReference type="Gene3D" id="3.30.420.10">
    <property type="entry name" value="Ribonuclease H-like superfamily/Ribonuclease H"/>
    <property type="match status" value="1"/>
</dbReference>
<sequence length="947" mass="106733">MPLINELLEGLDKVLWYCYLDMASGVWVVNMTDRSRAISAFITPFGLFEWNRMPFGLKNAPQIYQRLLDNALYGFTRIPRPGSECTTDLIESGELASPGQPSVLGRRSYIDVILVTAGSWDETCERVEALLESCDQWNLSISVEKSYWGMRKVDYLGHQVSEDGLEAKPKDLPSLRDLPFPSSLRAMQSFLGSLNYCSRFPEDYAVYASTLYELREVDFAELKMRANLREIWNGMEEEHTDCNADSLAGAALQRQSGVIVEDESDRQDLVILNRLDEIQIVQSEGSVANISPVRTCSSRISNDPPVLREEFIRTLRIDRIRTAQNEETWIAGMKRYLEGSVVDLTREEARSYGNLAHDYEIDDNGLLFYCAPSKRTSADRDGLMRLVIPATLHQNVLHHYHSSLEGGHQGIGRTYQRIIDHFHWRGLFKSVQQYVGECVDCETGKGRPTIRGESPGNIQATYPFQIIAMDHIPSLPKSYKGNTELLIWVDLLTGYVIAKANASRTAQTIAESYEECVFRRFGASEAIRHDREPGFMADFFRAFNKILGQRQRATMAYRPQANGTAERMVQTTTRALKMYVEDLDQRDWDEYAERLAFAINTAQYRTLRWRLGSGRGIELSRETSDLSGRMILRAITVVVPPGVVIVCLDQRLQQIVGLSLVLSRIAGVGGPRDEAWIPGYLVLSGGEVKEEWIQQQIDVDPLLPEHRKHIAKEVTPSLTGNYATMTASSVVLFKQWIGISLRTGDREVVRSLPIRPQLQFFVGQIGVSDPAQSRMSAPVQSQIEGQRCCRIGEYCPGAAVDQGLNVGPRDQVIPVSDSRDRFPGTSDVFREQPTGRYDQIPRQRRQDQGRDLPLSQENRGPRVGLGLSEDTRSVESGDGSGDWKQRWHQRSRLGANQANLGETRVVIRPGGEVAGDLQEEIEVWIRDQECWNGNDSILPKKIGGVES</sequence>
<accession>A0A6A3K3Z9</accession>
<dbReference type="InterPro" id="IPR036397">
    <property type="entry name" value="RNaseH_sf"/>
</dbReference>
<dbReference type="InterPro" id="IPR050951">
    <property type="entry name" value="Retrovirus_Pol_polyprotein"/>
</dbReference>
<dbReference type="AlphaFoldDB" id="A0A6A3K3Z9"/>
<dbReference type="Gene3D" id="3.10.10.10">
    <property type="entry name" value="HIV Type 1 Reverse Transcriptase, subunit A, domain 1"/>
    <property type="match status" value="1"/>
</dbReference>
<proteinExistence type="predicted"/>
<evidence type="ECO:0000313" key="4">
    <source>
        <dbReference type="Proteomes" id="UP000429607"/>
    </source>
</evidence>
<dbReference type="FunFam" id="1.10.340.70:FF:000001">
    <property type="entry name" value="Retrovirus-related Pol polyprotein from transposon gypsy-like Protein"/>
    <property type="match status" value="1"/>
</dbReference>
<protein>
    <recommendedName>
        <fullName evidence="2">Integrase catalytic domain-containing protein</fullName>
    </recommendedName>
</protein>
<dbReference type="GO" id="GO:0015074">
    <property type="term" value="P:DNA integration"/>
    <property type="evidence" value="ECO:0007669"/>
    <property type="project" value="InterPro"/>
</dbReference>
<dbReference type="PANTHER" id="PTHR37984:SF5">
    <property type="entry name" value="PROTEIN NYNRIN-LIKE"/>
    <property type="match status" value="1"/>
</dbReference>
<dbReference type="InterPro" id="IPR043502">
    <property type="entry name" value="DNA/RNA_pol_sf"/>
</dbReference>
<organism evidence="3 4">
    <name type="scientific">Phytophthora rubi</name>
    <dbReference type="NCBI Taxonomy" id="129364"/>
    <lineage>
        <taxon>Eukaryota</taxon>
        <taxon>Sar</taxon>
        <taxon>Stramenopiles</taxon>
        <taxon>Oomycota</taxon>
        <taxon>Peronosporomycetes</taxon>
        <taxon>Peronosporales</taxon>
        <taxon>Peronosporaceae</taxon>
        <taxon>Phytophthora</taxon>
    </lineage>
</organism>
<feature type="region of interest" description="Disordered" evidence="1">
    <location>
        <begin position="803"/>
        <end position="885"/>
    </location>
</feature>
<dbReference type="SUPFAM" id="SSF56672">
    <property type="entry name" value="DNA/RNA polymerases"/>
    <property type="match status" value="1"/>
</dbReference>
<dbReference type="InterPro" id="IPR001584">
    <property type="entry name" value="Integrase_cat-core"/>
</dbReference>
<dbReference type="Proteomes" id="UP000429607">
    <property type="component" value="Unassembled WGS sequence"/>
</dbReference>
<feature type="domain" description="Integrase catalytic" evidence="2">
    <location>
        <begin position="459"/>
        <end position="620"/>
    </location>
</feature>
<dbReference type="CDD" id="cd01647">
    <property type="entry name" value="RT_LTR"/>
    <property type="match status" value="1"/>
</dbReference>
<dbReference type="EMBL" id="QXFV01001622">
    <property type="protein sequence ID" value="KAE9001781.1"/>
    <property type="molecule type" value="Genomic_DNA"/>
</dbReference>
<evidence type="ECO:0000259" key="2">
    <source>
        <dbReference type="PROSITE" id="PS50994"/>
    </source>
</evidence>
<comment type="caution">
    <text evidence="3">The sequence shown here is derived from an EMBL/GenBank/DDBJ whole genome shotgun (WGS) entry which is preliminary data.</text>
</comment>
<dbReference type="PROSITE" id="PS50994">
    <property type="entry name" value="INTEGRASE"/>
    <property type="match status" value="1"/>
</dbReference>
<feature type="compositionally biased region" description="Basic and acidic residues" evidence="1">
    <location>
        <begin position="869"/>
        <end position="885"/>
    </location>
</feature>
<evidence type="ECO:0000256" key="1">
    <source>
        <dbReference type="SAM" id="MobiDB-lite"/>
    </source>
</evidence>
<dbReference type="InterPro" id="IPR000477">
    <property type="entry name" value="RT_dom"/>
</dbReference>
<reference evidence="3 4" key="1">
    <citation type="submission" date="2018-09" db="EMBL/GenBank/DDBJ databases">
        <title>Genomic investigation of the strawberry pathogen Phytophthora fragariae indicates pathogenicity is determined by transcriptional variation in three key races.</title>
        <authorList>
            <person name="Adams T.M."/>
            <person name="Armitage A.D."/>
            <person name="Sobczyk M.K."/>
            <person name="Bates H.J."/>
            <person name="Dunwell J.M."/>
            <person name="Nellist C.F."/>
            <person name="Harrison R.J."/>
        </authorList>
    </citation>
    <scope>NUCLEOTIDE SEQUENCE [LARGE SCALE GENOMIC DNA]</scope>
    <source>
        <strain evidence="3 4">SCRP249</strain>
    </source>
</reference>
<name>A0A6A3K3Z9_9STRA</name>
<dbReference type="Pfam" id="PF00078">
    <property type="entry name" value="RVT_1"/>
    <property type="match status" value="1"/>
</dbReference>
<feature type="compositionally biased region" description="Basic and acidic residues" evidence="1">
    <location>
        <begin position="839"/>
        <end position="850"/>
    </location>
</feature>
<dbReference type="Gene3D" id="1.10.340.70">
    <property type="match status" value="1"/>
</dbReference>
<gene>
    <name evidence="3" type="ORF">PR001_g18431</name>
</gene>
<dbReference type="GO" id="GO:0003676">
    <property type="term" value="F:nucleic acid binding"/>
    <property type="evidence" value="ECO:0007669"/>
    <property type="project" value="InterPro"/>
</dbReference>
<evidence type="ECO:0000313" key="3">
    <source>
        <dbReference type="EMBL" id="KAE9001781.1"/>
    </source>
</evidence>
<dbReference type="InterPro" id="IPR043128">
    <property type="entry name" value="Rev_trsase/Diguanyl_cyclase"/>
</dbReference>
<dbReference type="Gene3D" id="3.30.70.270">
    <property type="match status" value="2"/>
</dbReference>
<dbReference type="SUPFAM" id="SSF53098">
    <property type="entry name" value="Ribonuclease H-like"/>
    <property type="match status" value="1"/>
</dbReference>
<dbReference type="Pfam" id="PF17921">
    <property type="entry name" value="Integrase_H2C2"/>
    <property type="match status" value="1"/>
</dbReference>
<dbReference type="InterPro" id="IPR041588">
    <property type="entry name" value="Integrase_H2C2"/>
</dbReference>
<dbReference type="PANTHER" id="PTHR37984">
    <property type="entry name" value="PROTEIN CBG26694"/>
    <property type="match status" value="1"/>
</dbReference>
<dbReference type="InterPro" id="IPR012337">
    <property type="entry name" value="RNaseH-like_sf"/>
</dbReference>